<dbReference type="Gene3D" id="1.10.8.210">
    <property type="entry name" value="Sirohaem synthase, dimerisation domain"/>
    <property type="match status" value="1"/>
</dbReference>
<dbReference type="SUPFAM" id="SSF75615">
    <property type="entry name" value="Siroheme synthase middle domains-like"/>
    <property type="match status" value="1"/>
</dbReference>
<dbReference type="Pfam" id="PF10414">
    <property type="entry name" value="CysG_dimeriser"/>
    <property type="match status" value="1"/>
</dbReference>
<evidence type="ECO:0000256" key="5">
    <source>
        <dbReference type="ARBA" id="ARBA00023244"/>
    </source>
</evidence>
<dbReference type="Pfam" id="PF00590">
    <property type="entry name" value="TP_methylase"/>
    <property type="match status" value="1"/>
</dbReference>
<dbReference type="InterPro" id="IPR014777">
    <property type="entry name" value="4pyrrole_Mease_sub1"/>
</dbReference>
<dbReference type="SUPFAM" id="SSF53790">
    <property type="entry name" value="Tetrapyrrole methylase"/>
    <property type="match status" value="1"/>
</dbReference>
<comment type="catalytic activity">
    <reaction evidence="6">
        <text>precorrin-2 + NAD(+) = sirohydrochlorin + NADH + 2 H(+)</text>
        <dbReference type="Rhea" id="RHEA:15613"/>
        <dbReference type="ChEBI" id="CHEBI:15378"/>
        <dbReference type="ChEBI" id="CHEBI:57540"/>
        <dbReference type="ChEBI" id="CHEBI:57945"/>
        <dbReference type="ChEBI" id="CHEBI:58351"/>
        <dbReference type="ChEBI" id="CHEBI:58827"/>
        <dbReference type="EC" id="1.3.1.76"/>
    </reaction>
</comment>
<evidence type="ECO:0000256" key="3">
    <source>
        <dbReference type="ARBA" id="ARBA00023002"/>
    </source>
</evidence>
<dbReference type="GO" id="GO:0019354">
    <property type="term" value="P:siroheme biosynthetic process"/>
    <property type="evidence" value="ECO:0007669"/>
    <property type="project" value="InterPro"/>
</dbReference>
<keyword evidence="5" id="KW-0627">Porphyrin biosynthesis</keyword>
<evidence type="ECO:0000259" key="7">
    <source>
        <dbReference type="Pfam" id="PF00590"/>
    </source>
</evidence>
<evidence type="ECO:0000256" key="2">
    <source>
        <dbReference type="ARBA" id="ARBA00012400"/>
    </source>
</evidence>
<evidence type="ECO:0000313" key="10">
    <source>
        <dbReference type="Proteomes" id="UP000612855"/>
    </source>
</evidence>
<dbReference type="Gene3D" id="3.40.1010.10">
    <property type="entry name" value="Cobalt-precorrin-4 Transmethylase, Domain 1"/>
    <property type="match status" value="1"/>
</dbReference>
<evidence type="ECO:0000256" key="6">
    <source>
        <dbReference type="ARBA" id="ARBA00047561"/>
    </source>
</evidence>
<dbReference type="Pfam" id="PF13241">
    <property type="entry name" value="NAD_binding_7"/>
    <property type="match status" value="1"/>
</dbReference>
<dbReference type="EMBL" id="BMFJ01000001">
    <property type="protein sequence ID" value="GGE29469.1"/>
    <property type="molecule type" value="Genomic_DNA"/>
</dbReference>
<dbReference type="EC" id="1.3.1.76" evidence="2"/>
<reference evidence="10" key="1">
    <citation type="journal article" date="2019" name="Int. J. Syst. Evol. Microbiol.">
        <title>The Global Catalogue of Microorganisms (GCM) 10K type strain sequencing project: providing services to taxonomists for standard genome sequencing and annotation.</title>
        <authorList>
            <consortium name="The Broad Institute Genomics Platform"/>
            <consortium name="The Broad Institute Genome Sequencing Center for Infectious Disease"/>
            <person name="Wu L."/>
            <person name="Ma J."/>
        </authorList>
    </citation>
    <scope>NUCLEOTIDE SEQUENCE [LARGE SCALE GENOMIC DNA]</scope>
    <source>
        <strain evidence="10">CGMCC 1.12664</strain>
    </source>
</reference>
<evidence type="ECO:0000256" key="4">
    <source>
        <dbReference type="ARBA" id="ARBA00023027"/>
    </source>
</evidence>
<dbReference type="Gene3D" id="3.30.160.110">
    <property type="entry name" value="Siroheme synthase, domain 2"/>
    <property type="match status" value="1"/>
</dbReference>
<dbReference type="GO" id="GO:0008168">
    <property type="term" value="F:methyltransferase activity"/>
    <property type="evidence" value="ECO:0007669"/>
    <property type="project" value="InterPro"/>
</dbReference>
<dbReference type="Proteomes" id="UP000612855">
    <property type="component" value="Unassembled WGS sequence"/>
</dbReference>
<comment type="caution">
    <text evidence="9">The sequence shown here is derived from an EMBL/GenBank/DDBJ whole genome shotgun (WGS) entry which is preliminary data.</text>
</comment>
<feature type="domain" description="Tetrapyrrole methylase" evidence="7">
    <location>
        <begin position="221"/>
        <end position="303"/>
    </location>
</feature>
<dbReference type="InterPro" id="IPR035996">
    <property type="entry name" value="4pyrrol_Methylase_sf"/>
</dbReference>
<dbReference type="InterPro" id="IPR019478">
    <property type="entry name" value="Sirohaem_synthase_dimer_dom"/>
</dbReference>
<keyword evidence="3" id="KW-0560">Oxidoreductase</keyword>
<keyword evidence="4" id="KW-0520">NAD</keyword>
<organism evidence="9 10">
    <name type="scientific">Primorskyibacter flagellatus</name>
    <dbReference type="NCBI Taxonomy" id="1387277"/>
    <lineage>
        <taxon>Bacteria</taxon>
        <taxon>Pseudomonadati</taxon>
        <taxon>Pseudomonadota</taxon>
        <taxon>Alphaproteobacteria</taxon>
        <taxon>Rhodobacterales</taxon>
        <taxon>Roseobacteraceae</taxon>
        <taxon>Primorskyibacter</taxon>
    </lineage>
</organism>
<name>A0A917A736_9RHOB</name>
<dbReference type="NCBIfam" id="TIGR01470">
    <property type="entry name" value="cysG_Nterm"/>
    <property type="match status" value="1"/>
</dbReference>
<dbReference type="RefSeq" id="WP_188477218.1">
    <property type="nucleotide sequence ID" value="NZ_BMFJ01000001.1"/>
</dbReference>
<evidence type="ECO:0000313" key="9">
    <source>
        <dbReference type="EMBL" id="GGE29469.1"/>
    </source>
</evidence>
<comment type="pathway">
    <text evidence="1">Porphyrin-containing compound metabolism; siroheme biosynthesis; sirohydrochlorin from precorrin-2: step 1/1.</text>
</comment>
<dbReference type="AlphaFoldDB" id="A0A917A736"/>
<proteinExistence type="predicted"/>
<dbReference type="InterPro" id="IPR006367">
    <property type="entry name" value="Sirohaem_synthase_N"/>
</dbReference>
<evidence type="ECO:0000259" key="8">
    <source>
        <dbReference type="Pfam" id="PF10414"/>
    </source>
</evidence>
<gene>
    <name evidence="9" type="ORF">GCM10011360_16930</name>
</gene>
<dbReference type="InterPro" id="IPR036291">
    <property type="entry name" value="NAD(P)-bd_dom_sf"/>
</dbReference>
<accession>A0A917A736</accession>
<dbReference type="InterPro" id="IPR000878">
    <property type="entry name" value="4pyrrol_Mease"/>
</dbReference>
<sequence length="340" mass="35560">MKSFPMFIRTTGRRVVIVGGGETAAQKARLMLKTDAEIVLVAPDLDDELAGLVAEGLARHETTLTAACFDNAAMAFVGTGCPGLDASAQALARAVRCPVNVVDRPEMCDITTPALVDRDPVVIAIGSEGTAPVLTREIKVALETMLAPRLGALAALAGRLRPAVAQSIPQDQRRRFWSWVFRGAPRAAWDRGGERAASAAIKQAVQEGRVPGDTAPGRLSVIDVPEGGADLLTLRAVRRLQEADLIVTDAGLSAEVLELARRDAHRLTAPSGDGSGVWPAERRLAAIAAEAGTDRQVVWLRAGPGAALPEEVSGVMVEHVPMPLSASPGSESASPCAATL</sequence>
<dbReference type="PANTHER" id="PTHR35330">
    <property type="entry name" value="SIROHEME BIOSYNTHESIS PROTEIN MET8"/>
    <property type="match status" value="1"/>
</dbReference>
<dbReference type="SUPFAM" id="SSF51735">
    <property type="entry name" value="NAD(P)-binding Rossmann-fold domains"/>
    <property type="match status" value="1"/>
</dbReference>
<dbReference type="PANTHER" id="PTHR35330:SF1">
    <property type="entry name" value="SIROHEME BIOSYNTHESIS PROTEIN MET8"/>
    <property type="match status" value="1"/>
</dbReference>
<dbReference type="Gene3D" id="3.40.50.720">
    <property type="entry name" value="NAD(P)-binding Rossmann-like Domain"/>
    <property type="match status" value="1"/>
</dbReference>
<dbReference type="GO" id="GO:0043115">
    <property type="term" value="F:precorrin-2 dehydrogenase activity"/>
    <property type="evidence" value="ECO:0007669"/>
    <property type="project" value="UniProtKB-EC"/>
</dbReference>
<dbReference type="GO" id="GO:0004325">
    <property type="term" value="F:ferrochelatase activity"/>
    <property type="evidence" value="ECO:0007669"/>
    <property type="project" value="InterPro"/>
</dbReference>
<dbReference type="InterPro" id="IPR028161">
    <property type="entry name" value="Met8-like"/>
</dbReference>
<dbReference type="InterPro" id="IPR037115">
    <property type="entry name" value="Sirohaem_synt_dimer_dom_sf"/>
</dbReference>
<feature type="domain" description="Sirohaem synthase dimerisation" evidence="8">
    <location>
        <begin position="149"/>
        <end position="204"/>
    </location>
</feature>
<keyword evidence="10" id="KW-1185">Reference proteome</keyword>
<protein>
    <recommendedName>
        <fullName evidence="2">precorrin-2 dehydrogenase</fullName>
        <ecNumber evidence="2">1.3.1.76</ecNumber>
    </recommendedName>
</protein>
<evidence type="ECO:0000256" key="1">
    <source>
        <dbReference type="ARBA" id="ARBA00005010"/>
    </source>
</evidence>